<evidence type="ECO:0000313" key="3">
    <source>
        <dbReference type="EMBL" id="VAI93154.1"/>
    </source>
</evidence>
<accession>A0A9R1C6B7</accession>
<protein>
    <recommendedName>
        <fullName evidence="2">R13L1/DRL21-like LRR repeat region domain-containing protein</fullName>
    </recommendedName>
</protein>
<evidence type="ECO:0000313" key="4">
    <source>
        <dbReference type="Proteomes" id="UP000324705"/>
    </source>
</evidence>
<sequence>MMNLVNLRHVISIANLEFPNVGRLIWLDTLPFFTIRRERGYEPHQLKHLNKLQGKLLINGLENVESKEEALEVNLAGKEKLTKLVLEWDDDSCTPEVQAEVLEGLCPSKYLERLEIRNYYGKRIPNWITGKHNGRPKNLQELTFRRWTQLGPAPDLGAFIHLESLFLSDCNWDALPGNMEHLTALKRLDIDSCKNIVSLPTLPKSLEEINVRNCSRDALRGNMEHLTSLKKFVIWNCKNMQSLPTLPKSLDEFKVGACSFNALPGNIEHITSLRRLDIQSCENMRLLPTLPKSLEEFIIFNCSLDTLPGNMEHLTTLKKLSICICMNMRLLPTLPNSLEEFIVKDCGLNALPGNMEQLTSLKTLEIKSCKNMRSLPKLPKSLEEIAVCYCSDEFTQSCVTTDDPNWQKIEHIPKKTIKFYSEKGPHERYVVRFNWQKIEHILMSSFSILCSIIVTATVSH</sequence>
<dbReference type="AlphaFoldDB" id="A0A9R1C6B7"/>
<evidence type="ECO:0000259" key="2">
    <source>
        <dbReference type="Pfam" id="PF25019"/>
    </source>
</evidence>
<name>A0A9R1C6B7_TRITD</name>
<organism evidence="3 4">
    <name type="scientific">Triticum turgidum subsp. durum</name>
    <name type="common">Durum wheat</name>
    <name type="synonym">Triticum durum</name>
    <dbReference type="NCBI Taxonomy" id="4567"/>
    <lineage>
        <taxon>Eukaryota</taxon>
        <taxon>Viridiplantae</taxon>
        <taxon>Streptophyta</taxon>
        <taxon>Embryophyta</taxon>
        <taxon>Tracheophyta</taxon>
        <taxon>Spermatophyta</taxon>
        <taxon>Magnoliopsida</taxon>
        <taxon>Liliopsida</taxon>
        <taxon>Poales</taxon>
        <taxon>Poaceae</taxon>
        <taxon>BOP clade</taxon>
        <taxon>Pooideae</taxon>
        <taxon>Triticodae</taxon>
        <taxon>Triticeae</taxon>
        <taxon>Triticinae</taxon>
        <taxon>Triticum</taxon>
    </lineage>
</organism>
<keyword evidence="4" id="KW-1185">Reference proteome</keyword>
<proteinExistence type="predicted"/>
<dbReference type="Gramene" id="TRITD7Bv1G218100.1">
    <property type="protein sequence ID" value="TRITD7Bv1G218100.1"/>
    <property type="gene ID" value="TRITD7Bv1G218100"/>
</dbReference>
<feature type="domain" description="R13L1/DRL21-like LRR repeat region" evidence="2">
    <location>
        <begin position="45"/>
        <end position="170"/>
    </location>
</feature>
<keyword evidence="1" id="KW-0433">Leucine-rich repeat</keyword>
<gene>
    <name evidence="3" type="ORF">TRITD_7Bv1G218100</name>
</gene>
<dbReference type="SUPFAM" id="SSF52058">
    <property type="entry name" value="L domain-like"/>
    <property type="match status" value="1"/>
</dbReference>
<dbReference type="InterPro" id="IPR032675">
    <property type="entry name" value="LRR_dom_sf"/>
</dbReference>
<dbReference type="PANTHER" id="PTHR36766">
    <property type="entry name" value="PLANT BROAD-SPECTRUM MILDEW RESISTANCE PROTEIN RPW8"/>
    <property type="match status" value="1"/>
</dbReference>
<dbReference type="Pfam" id="PF25019">
    <property type="entry name" value="LRR_R13L1-DRL21"/>
    <property type="match status" value="1"/>
</dbReference>
<dbReference type="Proteomes" id="UP000324705">
    <property type="component" value="Chromosome 7B"/>
</dbReference>
<dbReference type="PANTHER" id="PTHR36766:SF40">
    <property type="entry name" value="DISEASE RESISTANCE PROTEIN RGA3"/>
    <property type="match status" value="1"/>
</dbReference>
<evidence type="ECO:0000256" key="1">
    <source>
        <dbReference type="ARBA" id="ARBA00022614"/>
    </source>
</evidence>
<dbReference type="Gene3D" id="3.80.10.10">
    <property type="entry name" value="Ribonuclease Inhibitor"/>
    <property type="match status" value="2"/>
</dbReference>
<reference evidence="3 4" key="1">
    <citation type="submission" date="2017-09" db="EMBL/GenBank/DDBJ databases">
        <authorList>
            <consortium name="International Durum Wheat Genome Sequencing Consortium (IDWGSC)"/>
            <person name="Milanesi L."/>
        </authorList>
    </citation>
    <scope>NUCLEOTIDE SEQUENCE [LARGE SCALE GENOMIC DNA]</scope>
    <source>
        <strain evidence="4">cv. Svevo</strain>
    </source>
</reference>
<dbReference type="EMBL" id="LT934124">
    <property type="protein sequence ID" value="VAI93154.1"/>
    <property type="molecule type" value="Genomic_DNA"/>
</dbReference>
<dbReference type="InterPro" id="IPR056789">
    <property type="entry name" value="LRR_R13L1-DRL21"/>
</dbReference>